<keyword evidence="7" id="KW-1005">Bacterial flagellum biogenesis</keyword>
<keyword evidence="4" id="KW-0813">Transport</keyword>
<dbReference type="NCBIfam" id="TIGR02473">
    <property type="entry name" value="flagell_FliJ"/>
    <property type="match status" value="1"/>
</dbReference>
<dbReference type="InterPro" id="IPR053716">
    <property type="entry name" value="Flag_assembly_chemotaxis_eff"/>
</dbReference>
<evidence type="ECO:0000313" key="12">
    <source>
        <dbReference type="EMBL" id="TWT31219.1"/>
    </source>
</evidence>
<dbReference type="Pfam" id="PF02050">
    <property type="entry name" value="FliJ"/>
    <property type="match status" value="1"/>
</dbReference>
<comment type="similarity">
    <text evidence="2">Belongs to the FliJ family.</text>
</comment>
<evidence type="ECO:0000256" key="10">
    <source>
        <dbReference type="ARBA" id="ARBA00023225"/>
    </source>
</evidence>
<organism evidence="12 13">
    <name type="scientific">Posidoniimonas corsicana</name>
    <dbReference type="NCBI Taxonomy" id="1938618"/>
    <lineage>
        <taxon>Bacteria</taxon>
        <taxon>Pseudomonadati</taxon>
        <taxon>Planctomycetota</taxon>
        <taxon>Planctomycetia</taxon>
        <taxon>Pirellulales</taxon>
        <taxon>Lacipirellulaceae</taxon>
        <taxon>Posidoniimonas</taxon>
    </lineage>
</organism>
<reference evidence="12 13" key="1">
    <citation type="submission" date="2019-02" db="EMBL/GenBank/DDBJ databases">
        <title>Deep-cultivation of Planctomycetes and their phenomic and genomic characterization uncovers novel biology.</title>
        <authorList>
            <person name="Wiegand S."/>
            <person name="Jogler M."/>
            <person name="Boedeker C."/>
            <person name="Pinto D."/>
            <person name="Vollmers J."/>
            <person name="Rivas-Marin E."/>
            <person name="Kohn T."/>
            <person name="Peeters S.H."/>
            <person name="Heuer A."/>
            <person name="Rast P."/>
            <person name="Oberbeckmann S."/>
            <person name="Bunk B."/>
            <person name="Jeske O."/>
            <person name="Meyerdierks A."/>
            <person name="Storesund J.E."/>
            <person name="Kallscheuer N."/>
            <person name="Luecker S."/>
            <person name="Lage O.M."/>
            <person name="Pohl T."/>
            <person name="Merkel B.J."/>
            <person name="Hornburger P."/>
            <person name="Mueller R.-W."/>
            <person name="Bruemmer F."/>
            <person name="Labrenz M."/>
            <person name="Spormann A.M."/>
            <person name="Op Den Camp H."/>
            <person name="Overmann J."/>
            <person name="Amann R."/>
            <person name="Jetten M.S.M."/>
            <person name="Mascher T."/>
            <person name="Medema M.H."/>
            <person name="Devos D.P."/>
            <person name="Kaster A.-K."/>
            <person name="Ovreas L."/>
            <person name="Rohde M."/>
            <person name="Galperin M.Y."/>
            <person name="Jogler C."/>
        </authorList>
    </citation>
    <scope>NUCLEOTIDE SEQUENCE [LARGE SCALE GENOMIC DNA]</scope>
    <source>
        <strain evidence="12 13">KOR34</strain>
    </source>
</reference>
<evidence type="ECO:0000256" key="11">
    <source>
        <dbReference type="SAM" id="Coils"/>
    </source>
</evidence>
<gene>
    <name evidence="12" type="ORF">KOR34_45950</name>
</gene>
<dbReference type="Proteomes" id="UP000316714">
    <property type="component" value="Unassembled WGS sequence"/>
</dbReference>
<evidence type="ECO:0000256" key="7">
    <source>
        <dbReference type="ARBA" id="ARBA00022795"/>
    </source>
</evidence>
<dbReference type="EMBL" id="SIHJ01000004">
    <property type="protein sequence ID" value="TWT31219.1"/>
    <property type="molecule type" value="Genomic_DNA"/>
</dbReference>
<sequence>MANYRFRLEPVRRLREARRDELRGQLADAYRAAEVITEQRRKVLAELAGVRSRQQQLAREQNLSVNRIVEHQRYELILESQSKDLAEKLKLVEKEVDRRRNLVADADREVRTLDKLEERQRTAHRLGEQRADAKLMDEVALQTLAGRSAGGAGGDAR</sequence>
<name>A0A5C5UZE4_9BACT</name>
<keyword evidence="6" id="KW-0145">Chemotaxis</keyword>
<dbReference type="GO" id="GO:0015031">
    <property type="term" value="P:protein transport"/>
    <property type="evidence" value="ECO:0007669"/>
    <property type="project" value="UniProtKB-KW"/>
</dbReference>
<keyword evidence="11" id="KW-0175">Coiled coil</keyword>
<dbReference type="GO" id="GO:0005886">
    <property type="term" value="C:plasma membrane"/>
    <property type="evidence" value="ECO:0007669"/>
    <property type="project" value="UniProtKB-SubCell"/>
</dbReference>
<proteinExistence type="inferred from homology"/>
<keyword evidence="12" id="KW-0966">Cell projection</keyword>
<keyword evidence="13" id="KW-1185">Reference proteome</keyword>
<keyword evidence="12" id="KW-0969">Cilium</keyword>
<dbReference type="GO" id="GO:0009288">
    <property type="term" value="C:bacterial-type flagellum"/>
    <property type="evidence" value="ECO:0007669"/>
    <property type="project" value="InterPro"/>
</dbReference>
<dbReference type="RefSeq" id="WP_146568403.1">
    <property type="nucleotide sequence ID" value="NZ_SIHJ01000004.1"/>
</dbReference>
<keyword evidence="10" id="KW-1006">Bacterial flagellum protein export</keyword>
<dbReference type="InterPro" id="IPR012823">
    <property type="entry name" value="Flagell_FliJ"/>
</dbReference>
<dbReference type="AlphaFoldDB" id="A0A5C5UZE4"/>
<evidence type="ECO:0000256" key="8">
    <source>
        <dbReference type="ARBA" id="ARBA00022927"/>
    </source>
</evidence>
<evidence type="ECO:0000313" key="13">
    <source>
        <dbReference type="Proteomes" id="UP000316714"/>
    </source>
</evidence>
<dbReference type="Gene3D" id="1.10.287.1700">
    <property type="match status" value="1"/>
</dbReference>
<evidence type="ECO:0000256" key="9">
    <source>
        <dbReference type="ARBA" id="ARBA00023136"/>
    </source>
</evidence>
<evidence type="ECO:0000256" key="3">
    <source>
        <dbReference type="ARBA" id="ARBA00020392"/>
    </source>
</evidence>
<accession>A0A5C5UZE4</accession>
<feature type="coiled-coil region" evidence="11">
    <location>
        <begin position="89"/>
        <end position="119"/>
    </location>
</feature>
<dbReference type="OrthoDB" id="290664at2"/>
<evidence type="ECO:0000256" key="4">
    <source>
        <dbReference type="ARBA" id="ARBA00022448"/>
    </source>
</evidence>
<keyword evidence="5" id="KW-1003">Cell membrane</keyword>
<comment type="subcellular location">
    <subcellularLocation>
        <location evidence="1">Cell membrane</location>
        <topology evidence="1">Peripheral membrane protein</topology>
        <orientation evidence="1">Cytoplasmic side</orientation>
    </subcellularLocation>
</comment>
<dbReference type="GO" id="GO:0006935">
    <property type="term" value="P:chemotaxis"/>
    <property type="evidence" value="ECO:0007669"/>
    <property type="project" value="UniProtKB-KW"/>
</dbReference>
<dbReference type="GO" id="GO:0071973">
    <property type="term" value="P:bacterial-type flagellum-dependent cell motility"/>
    <property type="evidence" value="ECO:0007669"/>
    <property type="project" value="InterPro"/>
</dbReference>
<evidence type="ECO:0000256" key="5">
    <source>
        <dbReference type="ARBA" id="ARBA00022475"/>
    </source>
</evidence>
<keyword evidence="12" id="KW-0282">Flagellum</keyword>
<evidence type="ECO:0000256" key="2">
    <source>
        <dbReference type="ARBA" id="ARBA00010004"/>
    </source>
</evidence>
<keyword evidence="9" id="KW-0472">Membrane</keyword>
<comment type="caution">
    <text evidence="12">The sequence shown here is derived from an EMBL/GenBank/DDBJ whole genome shotgun (WGS) entry which is preliminary data.</text>
</comment>
<evidence type="ECO:0000256" key="6">
    <source>
        <dbReference type="ARBA" id="ARBA00022500"/>
    </source>
</evidence>
<dbReference type="GO" id="GO:0044781">
    <property type="term" value="P:bacterial-type flagellum organization"/>
    <property type="evidence" value="ECO:0007669"/>
    <property type="project" value="UniProtKB-KW"/>
</dbReference>
<evidence type="ECO:0000256" key="1">
    <source>
        <dbReference type="ARBA" id="ARBA00004413"/>
    </source>
</evidence>
<protein>
    <recommendedName>
        <fullName evidence="3">Flagellar FliJ protein</fullName>
    </recommendedName>
</protein>
<keyword evidence="8" id="KW-0653">Protein transport</keyword>